<dbReference type="RefSeq" id="WP_209843414.1">
    <property type="nucleotide sequence ID" value="NZ_JAGGJP010000031.1"/>
</dbReference>
<protein>
    <submittedName>
        <fullName evidence="3">Tyrosine-type recombinase/integrase</fullName>
    </submittedName>
</protein>
<dbReference type="Pfam" id="PF00589">
    <property type="entry name" value="Phage_integrase"/>
    <property type="match status" value="1"/>
</dbReference>
<dbReference type="InterPro" id="IPR002104">
    <property type="entry name" value="Integrase_catalytic"/>
</dbReference>
<keyword evidence="4" id="KW-1185">Reference proteome</keyword>
<name>A0ABW0SGY2_9RHOB</name>
<dbReference type="InterPro" id="IPR013762">
    <property type="entry name" value="Integrase-like_cat_sf"/>
</dbReference>
<comment type="caution">
    <text evidence="3">The sequence shown here is derived from an EMBL/GenBank/DDBJ whole genome shotgun (WGS) entry which is preliminary data.</text>
</comment>
<dbReference type="Proteomes" id="UP001596056">
    <property type="component" value="Unassembled WGS sequence"/>
</dbReference>
<keyword evidence="1" id="KW-0233">DNA recombination</keyword>
<organism evidence="3 4">
    <name type="scientific">Rubellimicrobium aerolatum</name>
    <dbReference type="NCBI Taxonomy" id="490979"/>
    <lineage>
        <taxon>Bacteria</taxon>
        <taxon>Pseudomonadati</taxon>
        <taxon>Pseudomonadota</taxon>
        <taxon>Alphaproteobacteria</taxon>
        <taxon>Rhodobacterales</taxon>
        <taxon>Roseobacteraceae</taxon>
        <taxon>Rubellimicrobium</taxon>
    </lineage>
</organism>
<dbReference type="CDD" id="cd00397">
    <property type="entry name" value="DNA_BRE_C"/>
    <property type="match status" value="1"/>
</dbReference>
<dbReference type="PROSITE" id="PS51898">
    <property type="entry name" value="TYR_RECOMBINASE"/>
    <property type="match status" value="1"/>
</dbReference>
<sequence>MSPVRRTLTRPRKQLPFEDWPPADQIAWQALFRDGDLLEGTSGTARHWSVVTRRSNGKHYGRWLAWLEAQGQLDRSVSPWARATPETATAFALALLEEVAPRTAATTHIGLKCVLQRMAPDDDWAWLKAMTNRLDRGAKPSRQFTMPELPSPELLDVTLGELERLSGLVHLSARDLWDYRDTFIVALLLACPIRLRNLTMMELGRHLVQQGDEWHLRFEPHETKTGQPIHLILPAALDPYLEAYLSRIRPAYRGADTHNRVWVAQKGRPMAYETIYSRVTMATARLFETTLSPHAFRTLAATLLAETSPEDSLHTRPLLGHRQFATTEQFYIRASQLRAAQNVSQALLAIRDGEEALKPEETE</sequence>
<dbReference type="InterPro" id="IPR011010">
    <property type="entry name" value="DNA_brk_join_enz"/>
</dbReference>
<proteinExistence type="predicted"/>
<evidence type="ECO:0000259" key="2">
    <source>
        <dbReference type="PROSITE" id="PS51898"/>
    </source>
</evidence>
<feature type="domain" description="Tyr recombinase" evidence="2">
    <location>
        <begin position="150"/>
        <end position="344"/>
    </location>
</feature>
<reference evidence="4" key="1">
    <citation type="journal article" date="2019" name="Int. J. Syst. Evol. Microbiol.">
        <title>The Global Catalogue of Microorganisms (GCM) 10K type strain sequencing project: providing services to taxonomists for standard genome sequencing and annotation.</title>
        <authorList>
            <consortium name="The Broad Institute Genomics Platform"/>
            <consortium name="The Broad Institute Genome Sequencing Center for Infectious Disease"/>
            <person name="Wu L."/>
            <person name="Ma J."/>
        </authorList>
    </citation>
    <scope>NUCLEOTIDE SEQUENCE [LARGE SCALE GENOMIC DNA]</scope>
    <source>
        <strain evidence="4">KACC 11588</strain>
    </source>
</reference>
<accession>A0ABW0SGY2</accession>
<dbReference type="EMBL" id="JBHSNA010000029">
    <property type="protein sequence ID" value="MFC5568185.1"/>
    <property type="molecule type" value="Genomic_DNA"/>
</dbReference>
<evidence type="ECO:0000256" key="1">
    <source>
        <dbReference type="ARBA" id="ARBA00023172"/>
    </source>
</evidence>
<evidence type="ECO:0000313" key="3">
    <source>
        <dbReference type="EMBL" id="MFC5568185.1"/>
    </source>
</evidence>
<gene>
    <name evidence="3" type="ORF">ACFPOC_17410</name>
</gene>
<evidence type="ECO:0000313" key="4">
    <source>
        <dbReference type="Proteomes" id="UP001596056"/>
    </source>
</evidence>
<dbReference type="Gene3D" id="1.10.443.10">
    <property type="entry name" value="Intergrase catalytic core"/>
    <property type="match status" value="1"/>
</dbReference>
<dbReference type="SUPFAM" id="SSF56349">
    <property type="entry name" value="DNA breaking-rejoining enzymes"/>
    <property type="match status" value="1"/>
</dbReference>